<dbReference type="InterPro" id="IPR010653">
    <property type="entry name" value="NlpB/DapX"/>
</dbReference>
<reference evidence="2 4" key="1">
    <citation type="submission" date="2018-02" db="EMBL/GenBank/DDBJ databases">
        <title>Reclassifiation of [Polyangium] brachysporum DSM 7029 as Guopingzhaonella breviflexa gen. nov., sp. nov., a member of the family Comamonadaceae.</title>
        <authorList>
            <person name="Tang B."/>
        </authorList>
    </citation>
    <scope>NUCLEOTIDE SEQUENCE [LARGE SCALE GENOMIC DNA]</scope>
    <source>
        <strain evidence="2 4">DSM 15344</strain>
    </source>
</reference>
<accession>A0A2S5T1P1</accession>
<dbReference type="OrthoDB" id="5291099at2"/>
<dbReference type="Gene3D" id="3.30.310.170">
    <property type="entry name" value="Outer membrane protein assembly factor BamC"/>
    <property type="match status" value="1"/>
</dbReference>
<sequence>MSSVNAPLYRLAAPATRLTALALAAALAGCSSLGSMLEGDKVDYRSGGAKTARLEVPPDLTQLARDPRYQVPGSGSVSATVYQQQVAAAPAAAAATPVAPDAVGDVRIERAGNQRWLVTSQTPEQLWPQLKEFWEELGFNLTTDSQDTGVMETDWAENRAKLPMDIIRRTVGRVLDSLYSTGEMDRFRTRVERTAGGTEIFISHRRMEEVYTNQLQDQTRWQPAPADPELEAQILARLMVKLGAAKETKDAEAAVAAAPAAPERARVVSADGQPAVQVDDGFDRAWRRVGLSLDRAGFTVEDRDRAQGLYFVRYVQPSPEDGRREPGLLTRWFGIGGKAEDIAPARYRIAVRGDGEQRTLVSVQNAQGAPETGAVAQRIVQLLAEDLKR</sequence>
<dbReference type="EMBL" id="SLXF01000002">
    <property type="protein sequence ID" value="TCP08511.1"/>
    <property type="molecule type" value="Genomic_DNA"/>
</dbReference>
<comment type="caution">
    <text evidence="2">The sequence shown here is derived from an EMBL/GenBank/DDBJ whole genome shotgun (WGS) entry which is preliminary data.</text>
</comment>
<name>A0A2S5T1P1_9BURK</name>
<gene>
    <name evidence="2" type="ORF">C1702_14945</name>
    <name evidence="3" type="ORF">EV676_10213</name>
</gene>
<evidence type="ECO:0000256" key="1">
    <source>
        <dbReference type="SAM" id="SignalP"/>
    </source>
</evidence>
<evidence type="ECO:0000313" key="2">
    <source>
        <dbReference type="EMBL" id="PPE68890.1"/>
    </source>
</evidence>
<dbReference type="Pfam" id="PF06804">
    <property type="entry name" value="Lipoprotein_18"/>
    <property type="match status" value="1"/>
</dbReference>
<dbReference type="InterPro" id="IPR042268">
    <property type="entry name" value="BamC_C"/>
</dbReference>
<proteinExistence type="predicted"/>
<dbReference type="RefSeq" id="WP_104358514.1">
    <property type="nucleotide sequence ID" value="NZ_CALFFA010000065.1"/>
</dbReference>
<keyword evidence="1" id="KW-0732">Signal</keyword>
<dbReference type="Proteomes" id="UP000294772">
    <property type="component" value="Unassembled WGS sequence"/>
</dbReference>
<protein>
    <submittedName>
        <fullName evidence="3">Beta-barrel assembly machine subunit BamC</fullName>
    </submittedName>
</protein>
<organism evidence="2 4">
    <name type="scientific">Caldimonas thermodepolymerans</name>
    <dbReference type="NCBI Taxonomy" id="215580"/>
    <lineage>
        <taxon>Bacteria</taxon>
        <taxon>Pseudomonadati</taxon>
        <taxon>Pseudomonadota</taxon>
        <taxon>Betaproteobacteria</taxon>
        <taxon>Burkholderiales</taxon>
        <taxon>Sphaerotilaceae</taxon>
        <taxon>Caldimonas</taxon>
    </lineage>
</organism>
<dbReference type="Proteomes" id="UP000239406">
    <property type="component" value="Unassembled WGS sequence"/>
</dbReference>
<feature type="signal peptide" evidence="1">
    <location>
        <begin position="1"/>
        <end position="24"/>
    </location>
</feature>
<keyword evidence="4" id="KW-1185">Reference proteome</keyword>
<feature type="chain" id="PRO_5040584285" evidence="1">
    <location>
        <begin position="25"/>
        <end position="389"/>
    </location>
</feature>
<dbReference type="EMBL" id="PSNY01000018">
    <property type="protein sequence ID" value="PPE68890.1"/>
    <property type="molecule type" value="Genomic_DNA"/>
</dbReference>
<evidence type="ECO:0000313" key="3">
    <source>
        <dbReference type="EMBL" id="TCP08511.1"/>
    </source>
</evidence>
<evidence type="ECO:0000313" key="5">
    <source>
        <dbReference type="Proteomes" id="UP000294772"/>
    </source>
</evidence>
<evidence type="ECO:0000313" key="4">
    <source>
        <dbReference type="Proteomes" id="UP000239406"/>
    </source>
</evidence>
<dbReference type="AlphaFoldDB" id="A0A2S5T1P1"/>
<reference evidence="3 5" key="2">
    <citation type="submission" date="2019-03" db="EMBL/GenBank/DDBJ databases">
        <title>Genomic Encyclopedia of Type Strains, Phase IV (KMG-IV): sequencing the most valuable type-strain genomes for metagenomic binning, comparative biology and taxonomic classification.</title>
        <authorList>
            <person name="Goeker M."/>
        </authorList>
    </citation>
    <scope>NUCLEOTIDE SEQUENCE [LARGE SCALE GENOMIC DNA]</scope>
    <source>
        <strain evidence="3 5">DSM 15264</strain>
    </source>
</reference>